<feature type="non-terminal residue" evidence="2">
    <location>
        <position position="195"/>
    </location>
</feature>
<dbReference type="EMBL" id="GECU01021409">
    <property type="protein sequence ID" value="JAS86297.1"/>
    <property type="molecule type" value="Transcribed_RNA"/>
</dbReference>
<proteinExistence type="predicted"/>
<feature type="compositionally biased region" description="Basic and acidic residues" evidence="1">
    <location>
        <begin position="101"/>
        <end position="135"/>
    </location>
</feature>
<organism evidence="2">
    <name type="scientific">Homalodisca liturata</name>
    <dbReference type="NCBI Taxonomy" id="320908"/>
    <lineage>
        <taxon>Eukaryota</taxon>
        <taxon>Metazoa</taxon>
        <taxon>Ecdysozoa</taxon>
        <taxon>Arthropoda</taxon>
        <taxon>Hexapoda</taxon>
        <taxon>Insecta</taxon>
        <taxon>Pterygota</taxon>
        <taxon>Neoptera</taxon>
        <taxon>Paraneoptera</taxon>
        <taxon>Hemiptera</taxon>
        <taxon>Auchenorrhyncha</taxon>
        <taxon>Membracoidea</taxon>
        <taxon>Cicadellidae</taxon>
        <taxon>Cicadellinae</taxon>
        <taxon>Proconiini</taxon>
        <taxon>Homalodisca</taxon>
    </lineage>
</organism>
<dbReference type="AlphaFoldDB" id="A0A1B6IHB4"/>
<reference evidence="2" key="1">
    <citation type="submission" date="2015-11" db="EMBL/GenBank/DDBJ databases">
        <title>De novo transcriptome assembly of four potential Pierce s Disease insect vectors from Arizona vineyards.</title>
        <authorList>
            <person name="Tassone E.E."/>
        </authorList>
    </citation>
    <scope>NUCLEOTIDE SEQUENCE</scope>
</reference>
<name>A0A1B6IHB4_9HEMI</name>
<evidence type="ECO:0000313" key="2">
    <source>
        <dbReference type="EMBL" id="JAS86297.1"/>
    </source>
</evidence>
<gene>
    <name evidence="2" type="ORF">g.1758</name>
</gene>
<feature type="non-terminal residue" evidence="2">
    <location>
        <position position="1"/>
    </location>
</feature>
<evidence type="ECO:0000256" key="1">
    <source>
        <dbReference type="SAM" id="MobiDB-lite"/>
    </source>
</evidence>
<protein>
    <submittedName>
        <fullName evidence="2">Uncharacterized protein</fullName>
    </submittedName>
</protein>
<feature type="compositionally biased region" description="Basic and acidic residues" evidence="1">
    <location>
        <begin position="73"/>
        <end position="93"/>
    </location>
</feature>
<sequence length="195" mass="21953">LKADCESVIEDLRRMAEEASEAASGKAAVPGRRAVPGEHEELEPTFVERRPEAESFASVEEERRSEWAGPWGHGKEKEISSEQHALKEPEVASKAEAAAKQMEEAETAERQREEAEAAERQREKAEKQKAAQKEKLKASFQDLLSALRLMKRSKKNFDEEAGHLSSTYNVSVKGPRDEFKSNCEKALDDLRRAFL</sequence>
<accession>A0A1B6IHB4</accession>
<feature type="region of interest" description="Disordered" evidence="1">
    <location>
        <begin position="19"/>
        <end position="135"/>
    </location>
</feature>